<evidence type="ECO:0000256" key="14">
    <source>
        <dbReference type="ARBA" id="ARBA00042773"/>
    </source>
</evidence>
<dbReference type="PANTHER" id="PTHR43767">
    <property type="entry name" value="LONG-CHAIN-FATTY-ACID--COA LIGASE"/>
    <property type="match status" value="1"/>
</dbReference>
<keyword evidence="9" id="KW-0460">Magnesium</keyword>
<dbReference type="SUPFAM" id="SSF56801">
    <property type="entry name" value="Acetyl-CoA synthetase-like"/>
    <property type="match status" value="1"/>
</dbReference>
<dbReference type="FunFam" id="3.40.50.12780:FF:000003">
    <property type="entry name" value="Long-chain-fatty-acid--CoA ligase FadD"/>
    <property type="match status" value="1"/>
</dbReference>
<dbReference type="GO" id="GO:0005524">
    <property type="term" value="F:ATP binding"/>
    <property type="evidence" value="ECO:0007669"/>
    <property type="project" value="UniProtKB-KW"/>
</dbReference>
<keyword evidence="18" id="KW-1185">Reference proteome</keyword>
<evidence type="ECO:0000259" key="16">
    <source>
        <dbReference type="Pfam" id="PF13193"/>
    </source>
</evidence>
<dbReference type="CDD" id="cd05936">
    <property type="entry name" value="FC-FACS_FadD_like"/>
    <property type="match status" value="1"/>
</dbReference>
<evidence type="ECO:0000256" key="5">
    <source>
        <dbReference type="ARBA" id="ARBA00022598"/>
    </source>
</evidence>
<keyword evidence="8" id="KW-0067">ATP-binding</keyword>
<reference evidence="17" key="1">
    <citation type="journal article" date="2014" name="Int. J. Syst. Evol. Microbiol.">
        <title>Complete genome sequence of Corynebacterium casei LMG S-19264T (=DSM 44701T), isolated from a smear-ripened cheese.</title>
        <authorList>
            <consortium name="US DOE Joint Genome Institute (JGI-PGF)"/>
            <person name="Walter F."/>
            <person name="Albersmeier A."/>
            <person name="Kalinowski J."/>
            <person name="Ruckert C."/>
        </authorList>
    </citation>
    <scope>NUCLEOTIDE SEQUENCE</scope>
    <source>
        <strain evidence="17">KCTC 22169</strain>
    </source>
</reference>
<keyword evidence="7" id="KW-0276">Fatty acid metabolism</keyword>
<dbReference type="EMBL" id="BMXR01000022">
    <property type="protein sequence ID" value="GGX75592.1"/>
    <property type="molecule type" value="Genomic_DNA"/>
</dbReference>
<dbReference type="RefSeq" id="WP_229805506.1">
    <property type="nucleotide sequence ID" value="NZ_BMXR01000022.1"/>
</dbReference>
<evidence type="ECO:0000256" key="10">
    <source>
        <dbReference type="ARBA" id="ARBA00023098"/>
    </source>
</evidence>
<comment type="pathway">
    <text evidence="3">Lipid metabolism; fatty acid beta-oxidation.</text>
</comment>
<evidence type="ECO:0000256" key="12">
    <source>
        <dbReference type="ARBA" id="ARBA00026121"/>
    </source>
</evidence>
<organism evidence="17 18">
    <name type="scientific">Saccharospirillum salsuginis</name>
    <dbReference type="NCBI Taxonomy" id="418750"/>
    <lineage>
        <taxon>Bacteria</taxon>
        <taxon>Pseudomonadati</taxon>
        <taxon>Pseudomonadota</taxon>
        <taxon>Gammaproteobacteria</taxon>
        <taxon>Oceanospirillales</taxon>
        <taxon>Saccharospirillaceae</taxon>
        <taxon>Saccharospirillum</taxon>
    </lineage>
</organism>
<evidence type="ECO:0000256" key="7">
    <source>
        <dbReference type="ARBA" id="ARBA00022832"/>
    </source>
</evidence>
<dbReference type="InterPro" id="IPR025110">
    <property type="entry name" value="AMP-bd_C"/>
</dbReference>
<evidence type="ECO:0000256" key="6">
    <source>
        <dbReference type="ARBA" id="ARBA00022741"/>
    </source>
</evidence>
<evidence type="ECO:0000256" key="9">
    <source>
        <dbReference type="ARBA" id="ARBA00022842"/>
    </source>
</evidence>
<gene>
    <name evidence="17" type="primary">fadD2</name>
    <name evidence="17" type="ORF">GCM10007392_48330</name>
</gene>
<dbReference type="InterPro" id="IPR042099">
    <property type="entry name" value="ANL_N_sf"/>
</dbReference>
<dbReference type="InterPro" id="IPR050237">
    <property type="entry name" value="ATP-dep_AMP-bd_enzyme"/>
</dbReference>
<dbReference type="Gene3D" id="3.30.300.30">
    <property type="match status" value="1"/>
</dbReference>
<name>A0A918NJM5_9GAMM</name>
<dbReference type="InterPro" id="IPR000873">
    <property type="entry name" value="AMP-dep_synth/lig_dom"/>
</dbReference>
<reference evidence="17" key="2">
    <citation type="submission" date="2020-09" db="EMBL/GenBank/DDBJ databases">
        <authorList>
            <person name="Sun Q."/>
            <person name="Kim S."/>
        </authorList>
    </citation>
    <scope>NUCLEOTIDE SEQUENCE</scope>
    <source>
        <strain evidence="17">KCTC 22169</strain>
    </source>
</reference>
<evidence type="ECO:0000313" key="18">
    <source>
        <dbReference type="Proteomes" id="UP000626148"/>
    </source>
</evidence>
<evidence type="ECO:0000256" key="8">
    <source>
        <dbReference type="ARBA" id="ARBA00022840"/>
    </source>
</evidence>
<keyword evidence="10" id="KW-0443">Lipid metabolism</keyword>
<comment type="subcellular location">
    <subcellularLocation>
        <location evidence="2">Membrane</location>
        <topology evidence="2">Peripheral membrane protein</topology>
    </subcellularLocation>
</comment>
<proteinExistence type="inferred from homology"/>
<dbReference type="Gene3D" id="3.40.50.12780">
    <property type="entry name" value="N-terminal domain of ligase-like"/>
    <property type="match status" value="1"/>
</dbReference>
<evidence type="ECO:0000256" key="4">
    <source>
        <dbReference type="ARBA" id="ARBA00006432"/>
    </source>
</evidence>
<dbReference type="Pfam" id="PF00501">
    <property type="entry name" value="AMP-binding"/>
    <property type="match status" value="1"/>
</dbReference>
<feature type="domain" description="AMP-binding enzyme C-terminal" evidence="16">
    <location>
        <begin position="470"/>
        <end position="544"/>
    </location>
</feature>
<evidence type="ECO:0000256" key="3">
    <source>
        <dbReference type="ARBA" id="ARBA00005005"/>
    </source>
</evidence>
<dbReference type="Proteomes" id="UP000626148">
    <property type="component" value="Unassembled WGS sequence"/>
</dbReference>
<evidence type="ECO:0000256" key="13">
    <source>
        <dbReference type="ARBA" id="ARBA00039545"/>
    </source>
</evidence>
<evidence type="ECO:0000256" key="11">
    <source>
        <dbReference type="ARBA" id="ARBA00023136"/>
    </source>
</evidence>
<comment type="caution">
    <text evidence="17">The sequence shown here is derived from an EMBL/GenBank/DDBJ whole genome shotgun (WGS) entry which is preliminary data.</text>
</comment>
<feature type="domain" description="AMP-dependent synthetase/ligase" evidence="15">
    <location>
        <begin position="23"/>
        <end position="419"/>
    </location>
</feature>
<dbReference type="Pfam" id="PF13193">
    <property type="entry name" value="AMP-binding_C"/>
    <property type="match status" value="1"/>
</dbReference>
<accession>A0A918NJM5</accession>
<evidence type="ECO:0000256" key="1">
    <source>
        <dbReference type="ARBA" id="ARBA00001946"/>
    </source>
</evidence>
<dbReference type="EC" id="6.2.1.3" evidence="12"/>
<evidence type="ECO:0000313" key="17">
    <source>
        <dbReference type="EMBL" id="GGX75592.1"/>
    </source>
</evidence>
<dbReference type="GO" id="GO:0004467">
    <property type="term" value="F:long-chain fatty acid-CoA ligase activity"/>
    <property type="evidence" value="ECO:0007669"/>
    <property type="project" value="UniProtKB-EC"/>
</dbReference>
<dbReference type="AlphaFoldDB" id="A0A918NJM5"/>
<dbReference type="InterPro" id="IPR045851">
    <property type="entry name" value="AMP-bd_C_sf"/>
</dbReference>
<keyword evidence="5 17" id="KW-0436">Ligase</keyword>
<keyword evidence="6" id="KW-0547">Nucleotide-binding</keyword>
<protein>
    <recommendedName>
        <fullName evidence="13">Long-chain-fatty-acid--CoA ligase</fullName>
        <ecNumber evidence="12">6.2.1.3</ecNumber>
    </recommendedName>
    <alternativeName>
        <fullName evidence="14">Long-chain acyl-CoA synthetase</fullName>
    </alternativeName>
</protein>
<dbReference type="GO" id="GO:0016020">
    <property type="term" value="C:membrane"/>
    <property type="evidence" value="ECO:0007669"/>
    <property type="project" value="UniProtKB-SubCell"/>
</dbReference>
<sequence length="553" mass="60924">MTLKASVPTSLPPADKDSVLAVLERTCKTFPDRSAFTNQGVSLTYAELDRLSSDLAAYFQHRTPLQPGDRIALMLPNLLQFPIALFAALKAGLIVVPTNPFYSERELRHQLSDSGARAIVYLDMLGDRVEAVIGETQLEILIESSVGDMHTTGRRVLMNAVAKYLKKKIPTFELPQAIPFLDAVEQGYECVIDRLDPEPDDVALLQYTMGTTGVAKGAMLSHANLVANMRQVRTVLDERDEQGLPLFEEGRQLVIAPLPLYHIYAFTAHCLCMMAVGNHSVLITDPRDTDQLIKVLNRYRFNGIVGLNTLFQNLLEHPGFNKVDFRDLRLTLSGGAALTRTVAERWARVTGCEVLEAYGLTEASPAVAMNPLGRIKRGTVGRAVPDTEVRIQDEEGDALAPGEVGELCVRGPQVFQGYWHAPQATADSFTPDGWLKTGDLAWRDEDGYIKIVDRKQDLILVSGFNVYPNEIENVLLNHPGVAACAAVGVPDSHSGEIVKAFVVRRDPDATEAELDAWCRSNLAGYKVPKIIEFCDALPLTPVGKILRRELRGQ</sequence>
<comment type="cofactor">
    <cofactor evidence="1">
        <name>Mg(2+)</name>
        <dbReference type="ChEBI" id="CHEBI:18420"/>
    </cofactor>
</comment>
<evidence type="ECO:0000256" key="2">
    <source>
        <dbReference type="ARBA" id="ARBA00004170"/>
    </source>
</evidence>
<evidence type="ECO:0000259" key="15">
    <source>
        <dbReference type="Pfam" id="PF00501"/>
    </source>
</evidence>
<keyword evidence="11" id="KW-0472">Membrane</keyword>
<dbReference type="FunFam" id="3.30.300.30:FF:000006">
    <property type="entry name" value="Long-chain-fatty-acid--CoA ligase FadD"/>
    <property type="match status" value="1"/>
</dbReference>
<comment type="similarity">
    <text evidence="4">Belongs to the ATP-dependent AMP-binding enzyme family.</text>
</comment>
<dbReference type="PANTHER" id="PTHR43767:SF8">
    <property type="entry name" value="LONG-CHAIN-FATTY-ACID--COA LIGASE"/>
    <property type="match status" value="1"/>
</dbReference>